<reference evidence="2 3" key="1">
    <citation type="submission" date="2020-07" db="EMBL/GenBank/DDBJ databases">
        <title>Sequencing the genomes of 1000 actinobacteria strains.</title>
        <authorList>
            <person name="Klenk H.-P."/>
        </authorList>
    </citation>
    <scope>NUCLEOTIDE SEQUENCE [LARGE SCALE GENOMIC DNA]</scope>
    <source>
        <strain evidence="2 3">DSM 45763</strain>
    </source>
</reference>
<dbReference type="EMBL" id="JACCCO010000001">
    <property type="protein sequence ID" value="NYF40006.1"/>
    <property type="molecule type" value="Genomic_DNA"/>
</dbReference>
<dbReference type="Proteomes" id="UP000576393">
    <property type="component" value="Unassembled WGS sequence"/>
</dbReference>
<feature type="chain" id="PRO_5032347041" evidence="1">
    <location>
        <begin position="26"/>
        <end position="252"/>
    </location>
</feature>
<comment type="caution">
    <text evidence="2">The sequence shown here is derived from an EMBL/GenBank/DDBJ whole genome shotgun (WGS) entry which is preliminary data.</text>
</comment>
<accession>A0A852UWJ4</accession>
<evidence type="ECO:0000313" key="3">
    <source>
        <dbReference type="Proteomes" id="UP000576393"/>
    </source>
</evidence>
<sequence length="252" mass="26170">MKRWIIVAATALAVPTAAVPAAAKAAPADPAAALQARFVAGHGVRIVESGRTYSGRELLSAQKRRGTVEFGPSGVAGHDVLSKSDLPGDDATPLRTRTIGGDTYLSGGMIGRKWVRSSARAASPFFTPVMLLEPATLKSLLPAGKKSGSAGKKAGPSTFKGTTTLGALYRVSPSYRASLGGKRPAAAVAATKVSWRLWLGRDRLPARLVTSWAVPPRDMRVTRVSDVRFSSWGTPVTLTAPTPAPASGEAGS</sequence>
<proteinExistence type="predicted"/>
<dbReference type="Gene3D" id="2.50.20.20">
    <property type="match status" value="1"/>
</dbReference>
<dbReference type="RefSeq" id="WP_179819571.1">
    <property type="nucleotide sequence ID" value="NZ_JACCCO010000001.1"/>
</dbReference>
<keyword evidence="3" id="KW-1185">Reference proteome</keyword>
<evidence type="ECO:0000313" key="2">
    <source>
        <dbReference type="EMBL" id="NYF40006.1"/>
    </source>
</evidence>
<protein>
    <submittedName>
        <fullName evidence="2">Uncharacterized protein</fullName>
    </submittedName>
</protein>
<dbReference type="AlphaFoldDB" id="A0A852UWJ4"/>
<keyword evidence="1" id="KW-0732">Signal</keyword>
<gene>
    <name evidence="2" type="ORF">HDA43_002165</name>
</gene>
<evidence type="ECO:0000256" key="1">
    <source>
        <dbReference type="SAM" id="SignalP"/>
    </source>
</evidence>
<name>A0A852UWJ4_9ACTN</name>
<feature type="signal peptide" evidence="1">
    <location>
        <begin position="1"/>
        <end position="25"/>
    </location>
</feature>
<organism evidence="2 3">
    <name type="scientific">Streptosporangium sandarakinum</name>
    <dbReference type="NCBI Taxonomy" id="1260955"/>
    <lineage>
        <taxon>Bacteria</taxon>
        <taxon>Bacillati</taxon>
        <taxon>Actinomycetota</taxon>
        <taxon>Actinomycetes</taxon>
        <taxon>Streptosporangiales</taxon>
        <taxon>Streptosporangiaceae</taxon>
        <taxon>Streptosporangium</taxon>
    </lineage>
</organism>